<feature type="transmembrane region" description="Helical" evidence="1">
    <location>
        <begin position="182"/>
        <end position="201"/>
    </location>
</feature>
<dbReference type="EMBL" id="CADCUT010000092">
    <property type="protein sequence ID" value="CAA9406087.1"/>
    <property type="molecule type" value="Genomic_DNA"/>
</dbReference>
<sequence length="230" mass="23466">MGLGTAINVAAVLVGGGIGTLAGAKLPEGMRVTAMQAIGIVTLLVGVANFLEYDNPLVPLVSVVAGLVAGELLGIEDRLKRFGDYLEKKFSKGESPVSRAFVTTSLLFCVGPLTVIGSLEDGLRGDYSLLALKSGLDFIAALTFASVLGWGVLLSAGTVLIVQGSLTLGAGFVEPFVTDAMISAATATGGVLIVGLGLGLLELKQVRVGNMLPALLFAPLLVAAAPLWPF</sequence>
<dbReference type="PANTHER" id="PTHR36111">
    <property type="entry name" value="INNER MEMBRANE PROTEIN-RELATED"/>
    <property type="match status" value="1"/>
</dbReference>
<proteinExistence type="predicted"/>
<dbReference type="InterPro" id="IPR007563">
    <property type="entry name" value="DUF554"/>
</dbReference>
<feature type="transmembrane region" description="Helical" evidence="1">
    <location>
        <begin position="6"/>
        <end position="26"/>
    </location>
</feature>
<dbReference type="Pfam" id="PF04474">
    <property type="entry name" value="DUF554"/>
    <property type="match status" value="1"/>
</dbReference>
<name>A0A6J4P4K2_9ACTN</name>
<evidence type="ECO:0000313" key="2">
    <source>
        <dbReference type="EMBL" id="CAA9406087.1"/>
    </source>
</evidence>
<organism evidence="2">
    <name type="scientific">uncultured Rubrobacteraceae bacterium</name>
    <dbReference type="NCBI Taxonomy" id="349277"/>
    <lineage>
        <taxon>Bacteria</taxon>
        <taxon>Bacillati</taxon>
        <taxon>Actinomycetota</taxon>
        <taxon>Rubrobacteria</taxon>
        <taxon>Rubrobacterales</taxon>
        <taxon>Rubrobacteraceae</taxon>
        <taxon>environmental samples</taxon>
    </lineage>
</organism>
<evidence type="ECO:0000256" key="1">
    <source>
        <dbReference type="SAM" id="Phobius"/>
    </source>
</evidence>
<keyword evidence="1" id="KW-0472">Membrane</keyword>
<dbReference type="PANTHER" id="PTHR36111:SF2">
    <property type="entry name" value="INNER MEMBRANE PROTEIN"/>
    <property type="match status" value="1"/>
</dbReference>
<protein>
    <submittedName>
        <fullName evidence="2">Uncharacterized DUF554 membrane protein</fullName>
    </submittedName>
</protein>
<accession>A0A6J4P4K2</accession>
<feature type="transmembrane region" description="Helical" evidence="1">
    <location>
        <begin position="208"/>
        <end position="228"/>
    </location>
</feature>
<dbReference type="AlphaFoldDB" id="A0A6J4P4K2"/>
<keyword evidence="1" id="KW-1133">Transmembrane helix</keyword>
<reference evidence="2" key="1">
    <citation type="submission" date="2020-02" db="EMBL/GenBank/DDBJ databases">
        <authorList>
            <person name="Meier V. D."/>
        </authorList>
    </citation>
    <scope>NUCLEOTIDE SEQUENCE</scope>
    <source>
        <strain evidence="2">AVDCRST_MAG03</strain>
    </source>
</reference>
<feature type="transmembrane region" description="Helical" evidence="1">
    <location>
        <begin position="33"/>
        <end position="51"/>
    </location>
</feature>
<keyword evidence="1" id="KW-0812">Transmembrane</keyword>
<feature type="transmembrane region" description="Helical" evidence="1">
    <location>
        <begin position="138"/>
        <end position="162"/>
    </location>
</feature>
<feature type="transmembrane region" description="Helical" evidence="1">
    <location>
        <begin position="57"/>
        <end position="75"/>
    </location>
</feature>
<gene>
    <name evidence="2" type="ORF">AVDCRST_MAG03-1540</name>
</gene>